<feature type="compositionally biased region" description="Basic and acidic residues" evidence="8">
    <location>
        <begin position="663"/>
        <end position="683"/>
    </location>
</feature>
<comment type="caution">
    <text evidence="10">The sequence shown here is derived from an EMBL/GenBank/DDBJ whole genome shotgun (WGS) entry which is preliminary data.</text>
</comment>
<feature type="region of interest" description="Disordered" evidence="8">
    <location>
        <begin position="187"/>
        <end position="210"/>
    </location>
</feature>
<proteinExistence type="predicted"/>
<dbReference type="InterPro" id="IPR013087">
    <property type="entry name" value="Znf_C2H2_type"/>
</dbReference>
<dbReference type="EMBL" id="CAWUHB010000015">
    <property type="protein sequence ID" value="CAK7218550.1"/>
    <property type="molecule type" value="Genomic_DNA"/>
</dbReference>
<feature type="compositionally biased region" description="Low complexity" evidence="8">
    <location>
        <begin position="188"/>
        <end position="204"/>
    </location>
</feature>
<organism evidence="10 11">
    <name type="scientific">Sporothrix curviconia</name>
    <dbReference type="NCBI Taxonomy" id="1260050"/>
    <lineage>
        <taxon>Eukaryota</taxon>
        <taxon>Fungi</taxon>
        <taxon>Dikarya</taxon>
        <taxon>Ascomycota</taxon>
        <taxon>Pezizomycotina</taxon>
        <taxon>Sordariomycetes</taxon>
        <taxon>Sordariomycetidae</taxon>
        <taxon>Ophiostomatales</taxon>
        <taxon>Ophiostomataceae</taxon>
        <taxon>Sporothrix</taxon>
    </lineage>
</organism>
<dbReference type="PANTHER" id="PTHR16515">
    <property type="entry name" value="PR DOMAIN ZINC FINGER PROTEIN"/>
    <property type="match status" value="1"/>
</dbReference>
<dbReference type="SUPFAM" id="SSF57667">
    <property type="entry name" value="beta-beta-alpha zinc fingers"/>
    <property type="match status" value="1"/>
</dbReference>
<keyword evidence="3" id="KW-0677">Repeat</keyword>
<feature type="domain" description="C2H2-type" evidence="9">
    <location>
        <begin position="560"/>
        <end position="589"/>
    </location>
</feature>
<evidence type="ECO:0000256" key="5">
    <source>
        <dbReference type="ARBA" id="ARBA00022833"/>
    </source>
</evidence>
<evidence type="ECO:0000256" key="1">
    <source>
        <dbReference type="ARBA" id="ARBA00004123"/>
    </source>
</evidence>
<evidence type="ECO:0000256" key="4">
    <source>
        <dbReference type="ARBA" id="ARBA00022771"/>
    </source>
</evidence>
<dbReference type="PANTHER" id="PTHR16515:SF49">
    <property type="entry name" value="GASTRULA ZINC FINGER PROTEIN XLCGF49.1-LIKE-RELATED"/>
    <property type="match status" value="1"/>
</dbReference>
<evidence type="ECO:0000259" key="9">
    <source>
        <dbReference type="PROSITE" id="PS50157"/>
    </source>
</evidence>
<dbReference type="PROSITE" id="PS00028">
    <property type="entry name" value="ZINC_FINGER_C2H2_1"/>
    <property type="match status" value="2"/>
</dbReference>
<feature type="region of interest" description="Disordered" evidence="8">
    <location>
        <begin position="99"/>
        <end position="119"/>
    </location>
</feature>
<feature type="region of interest" description="Disordered" evidence="8">
    <location>
        <begin position="1"/>
        <end position="29"/>
    </location>
</feature>
<feature type="compositionally biased region" description="Low complexity" evidence="8">
    <location>
        <begin position="101"/>
        <end position="119"/>
    </location>
</feature>
<feature type="compositionally biased region" description="Polar residues" evidence="8">
    <location>
        <begin position="814"/>
        <end position="825"/>
    </location>
</feature>
<evidence type="ECO:0000256" key="2">
    <source>
        <dbReference type="ARBA" id="ARBA00022723"/>
    </source>
</evidence>
<reference evidence="10 11" key="1">
    <citation type="submission" date="2024-01" db="EMBL/GenBank/DDBJ databases">
        <authorList>
            <person name="Allen C."/>
            <person name="Tagirdzhanova G."/>
        </authorList>
    </citation>
    <scope>NUCLEOTIDE SEQUENCE [LARGE SCALE GENOMIC DNA]</scope>
</reference>
<feature type="domain" description="C2H2-type" evidence="9">
    <location>
        <begin position="590"/>
        <end position="617"/>
    </location>
</feature>
<feature type="region of interest" description="Disordered" evidence="8">
    <location>
        <begin position="652"/>
        <end position="717"/>
    </location>
</feature>
<feature type="compositionally biased region" description="Polar residues" evidence="8">
    <location>
        <begin position="685"/>
        <end position="702"/>
    </location>
</feature>
<evidence type="ECO:0000313" key="11">
    <source>
        <dbReference type="Proteomes" id="UP001642405"/>
    </source>
</evidence>
<feature type="region of interest" description="Disordered" evidence="8">
    <location>
        <begin position="263"/>
        <end position="298"/>
    </location>
</feature>
<keyword evidence="5" id="KW-0862">Zinc</keyword>
<name>A0ABP0BGD3_9PEZI</name>
<feature type="compositionally biased region" description="Low complexity" evidence="8">
    <location>
        <begin position="835"/>
        <end position="847"/>
    </location>
</feature>
<keyword evidence="2" id="KW-0479">Metal-binding</keyword>
<dbReference type="SMART" id="SM00355">
    <property type="entry name" value="ZnF_C2H2"/>
    <property type="match status" value="2"/>
</dbReference>
<feature type="region of interest" description="Disordered" evidence="8">
    <location>
        <begin position="485"/>
        <end position="519"/>
    </location>
</feature>
<sequence length="940" mass="103362">MLSTHTNNPQSSALQTRQRIHRRQKSTPVVSFEAMKMSPTSLPPTKQQAAAAAAAAMQSAHAHAQAQAQTQAQLQLQLQQKQQSARQVGHRRGLSLDTRRQQLQQRQQRQQQIQQMQSQQHAQQKQQQQQQQFMAVAAVAASATTNLGQTTTTQHVMQETQQQRTVRQGIEAQQLAKHSREQALLFAQQQRQQQQQQQQQQQPQDCADASFNFYNGPTAAMMRKTLSSSGPPMQQQDFQLLASPNAQGLQTTNGFMNIHDASSITGFPPSAASPQGWTSEDDTSSTRRASRRVSNGIMDRVSKFEGLAMDLQRPATPPHQNDNKYFPPTPTETPLERMEKQQGAPRLDRFSDNYDESMEETLKPQRTRGRHSNRSSGVFDELRQQAEAMVLATPPRSNMIRMPMTPADFINMNNMNNLNSINNLNNMNFVAMPVPADMQHLSPPQSQHPTPASIQGVFDNNIIGRPNAFTSKPDLWATDYDSQSTVSPFGAAHPDSPSYTETPGPSRRKSPHKRNESMASIASAASIASINIDETRTETGVTLDDIAIYIEGPNPADGKWRCLYEGCDKRFGRKENIKSHVQTHLNDRQYQCPHCHKCFVRQHDLKRHAKIHTGVKPYPCECGNNFARHDALTRHRQRGMCIGAFDGAVRKIGKRGRPRKSRPSLDARREKSSRTRSKNKESASPDASSHSGYSDNSAGNSPRSDESDSPFNEDPFNVMDKDMLEMGFGSNTASSAGAVSRSTMDPSALAVSSAPMPGAGISAQEMVNIMPVVSPAEHAAAIAASPSAMSHYSHVSRASLPGCSNESDEFLPSNLPTSPTKSVASHYTHHPSTPPELSASSSPPQSSARFFDLDPNSSCADDDVVGMSAPLTSGCGPLGMDVGNLSTSSIDEDIMLMKAYTSDDVLVQLDDSGLSMLNTSKFDDEYGMFTNNDDVFFGNN</sequence>
<gene>
    <name evidence="10" type="primary">ACE2</name>
    <name evidence="10" type="ORF">SCUCBS95973_003526</name>
</gene>
<dbReference type="InterPro" id="IPR050331">
    <property type="entry name" value="Zinc_finger"/>
</dbReference>
<evidence type="ECO:0000256" key="8">
    <source>
        <dbReference type="SAM" id="MobiDB-lite"/>
    </source>
</evidence>
<dbReference type="Proteomes" id="UP001642405">
    <property type="component" value="Unassembled WGS sequence"/>
</dbReference>
<protein>
    <submittedName>
        <fullName evidence="10">Metallothionein expression activator</fullName>
    </submittedName>
</protein>
<evidence type="ECO:0000256" key="3">
    <source>
        <dbReference type="ARBA" id="ARBA00022737"/>
    </source>
</evidence>
<feature type="compositionally biased region" description="Basic and acidic residues" evidence="8">
    <location>
        <begin position="334"/>
        <end position="352"/>
    </location>
</feature>
<evidence type="ECO:0000256" key="7">
    <source>
        <dbReference type="PROSITE-ProRule" id="PRU00042"/>
    </source>
</evidence>
<feature type="compositionally biased region" description="Basic residues" evidence="8">
    <location>
        <begin position="652"/>
        <end position="662"/>
    </location>
</feature>
<keyword evidence="6" id="KW-0539">Nucleus</keyword>
<feature type="compositionally biased region" description="Polar residues" evidence="8">
    <location>
        <begin position="1"/>
        <end position="17"/>
    </location>
</feature>
<keyword evidence="11" id="KW-1185">Reference proteome</keyword>
<dbReference type="Gene3D" id="3.30.160.60">
    <property type="entry name" value="Classic Zinc Finger"/>
    <property type="match status" value="3"/>
</dbReference>
<evidence type="ECO:0000256" key="6">
    <source>
        <dbReference type="ARBA" id="ARBA00023242"/>
    </source>
</evidence>
<accession>A0ABP0BGD3</accession>
<comment type="subcellular location">
    <subcellularLocation>
        <location evidence="1">Nucleus</location>
    </subcellularLocation>
</comment>
<evidence type="ECO:0000313" key="10">
    <source>
        <dbReference type="EMBL" id="CAK7218550.1"/>
    </source>
</evidence>
<feature type="region of interest" description="Disordered" evidence="8">
    <location>
        <begin position="312"/>
        <end position="376"/>
    </location>
</feature>
<dbReference type="InterPro" id="IPR036236">
    <property type="entry name" value="Znf_C2H2_sf"/>
</dbReference>
<dbReference type="Pfam" id="PF00096">
    <property type="entry name" value="zf-C2H2"/>
    <property type="match status" value="1"/>
</dbReference>
<keyword evidence="4 7" id="KW-0863">Zinc-finger</keyword>
<dbReference type="PROSITE" id="PS50157">
    <property type="entry name" value="ZINC_FINGER_C2H2_2"/>
    <property type="match status" value="2"/>
</dbReference>
<feature type="region of interest" description="Disordered" evidence="8">
    <location>
        <begin position="797"/>
        <end position="853"/>
    </location>
</feature>